<evidence type="ECO:0000313" key="1">
    <source>
        <dbReference type="EMBL" id="MPC29791.1"/>
    </source>
</evidence>
<comment type="caution">
    <text evidence="1">The sequence shown here is derived from an EMBL/GenBank/DDBJ whole genome shotgun (WGS) entry which is preliminary data.</text>
</comment>
<protein>
    <submittedName>
        <fullName evidence="1">Uncharacterized protein</fullName>
    </submittedName>
</protein>
<dbReference type="Proteomes" id="UP000324222">
    <property type="component" value="Unassembled WGS sequence"/>
</dbReference>
<evidence type="ECO:0000313" key="2">
    <source>
        <dbReference type="Proteomes" id="UP000324222"/>
    </source>
</evidence>
<keyword evidence="2" id="KW-1185">Reference proteome</keyword>
<proteinExistence type="predicted"/>
<reference evidence="1 2" key="1">
    <citation type="submission" date="2019-05" db="EMBL/GenBank/DDBJ databases">
        <title>Another draft genome of Portunus trituberculatus and its Hox gene families provides insights of decapod evolution.</title>
        <authorList>
            <person name="Jeong J.-H."/>
            <person name="Song I."/>
            <person name="Kim S."/>
            <person name="Choi T."/>
            <person name="Kim D."/>
            <person name="Ryu S."/>
            <person name="Kim W."/>
        </authorList>
    </citation>
    <scope>NUCLEOTIDE SEQUENCE [LARGE SCALE GENOMIC DNA]</scope>
    <source>
        <tissue evidence="1">Muscle</tissue>
    </source>
</reference>
<gene>
    <name evidence="1" type="ORF">E2C01_023040</name>
</gene>
<organism evidence="1 2">
    <name type="scientific">Portunus trituberculatus</name>
    <name type="common">Swimming crab</name>
    <name type="synonym">Neptunus trituberculatus</name>
    <dbReference type="NCBI Taxonomy" id="210409"/>
    <lineage>
        <taxon>Eukaryota</taxon>
        <taxon>Metazoa</taxon>
        <taxon>Ecdysozoa</taxon>
        <taxon>Arthropoda</taxon>
        <taxon>Crustacea</taxon>
        <taxon>Multicrustacea</taxon>
        <taxon>Malacostraca</taxon>
        <taxon>Eumalacostraca</taxon>
        <taxon>Eucarida</taxon>
        <taxon>Decapoda</taxon>
        <taxon>Pleocyemata</taxon>
        <taxon>Brachyura</taxon>
        <taxon>Eubrachyura</taxon>
        <taxon>Portunoidea</taxon>
        <taxon>Portunidae</taxon>
        <taxon>Portuninae</taxon>
        <taxon>Portunus</taxon>
    </lineage>
</organism>
<dbReference type="AlphaFoldDB" id="A0A5B7E701"/>
<dbReference type="EMBL" id="VSRR010002136">
    <property type="protein sequence ID" value="MPC29791.1"/>
    <property type="molecule type" value="Genomic_DNA"/>
</dbReference>
<name>A0A5B7E701_PORTR</name>
<sequence length="71" mass="7693">MNPLGFRAVRLANVHELASLGLYDAEDVYAERFGWTIENFRLKVVEGRDGLGRRTGKGMAVGSSLGPKAGN</sequence>
<accession>A0A5B7E701</accession>